<proteinExistence type="inferred from homology"/>
<evidence type="ECO:0000256" key="1">
    <source>
        <dbReference type="ARBA" id="ARBA00009809"/>
    </source>
</evidence>
<evidence type="ECO:0000256" key="5">
    <source>
        <dbReference type="RuleBase" id="RU003679"/>
    </source>
</evidence>
<name>A0A4V0Z428_9BURK</name>
<comment type="catalytic activity">
    <reaction evidence="4">
        <text>Hydrolysis of terminal non-reducing beta-D-galactose residues in beta-D-galactosides.</text>
        <dbReference type="EC" id="3.2.1.23"/>
    </reaction>
</comment>
<dbReference type="SUPFAM" id="SSF49785">
    <property type="entry name" value="Galactose-binding domain-like"/>
    <property type="match status" value="3"/>
</dbReference>
<keyword evidence="6" id="KW-0732">Signal</keyword>
<keyword evidence="2 4" id="KW-0378">Hydrolase</keyword>
<gene>
    <name evidence="8" type="ORF">EWM63_22930</name>
</gene>
<dbReference type="OrthoDB" id="9813184at2"/>
<organism evidence="8 9">
    <name type="scientific">Pseudoduganella lutea</name>
    <dbReference type="NCBI Taxonomy" id="321985"/>
    <lineage>
        <taxon>Bacteria</taxon>
        <taxon>Pseudomonadati</taxon>
        <taxon>Pseudomonadota</taxon>
        <taxon>Betaproteobacteria</taxon>
        <taxon>Burkholderiales</taxon>
        <taxon>Oxalobacteraceae</taxon>
        <taxon>Telluria group</taxon>
        <taxon>Pseudoduganella</taxon>
    </lineage>
</organism>
<protein>
    <recommendedName>
        <fullName evidence="4">Beta-galactosidase</fullName>
        <ecNumber evidence="4">3.2.1.23</ecNumber>
    </recommendedName>
</protein>
<feature type="chain" id="PRO_5020360596" description="Beta-galactosidase" evidence="6">
    <location>
        <begin position="28"/>
        <end position="787"/>
    </location>
</feature>
<dbReference type="EC" id="3.2.1.23" evidence="4"/>
<accession>A0A4V0Z428</accession>
<dbReference type="InterPro" id="IPR048913">
    <property type="entry name" value="BetaGal_gal-bd"/>
</dbReference>
<dbReference type="GO" id="GO:0004565">
    <property type="term" value="F:beta-galactosidase activity"/>
    <property type="evidence" value="ECO:0007669"/>
    <property type="project" value="UniProtKB-EC"/>
</dbReference>
<dbReference type="Pfam" id="PF00754">
    <property type="entry name" value="F5_F8_type_C"/>
    <property type="match status" value="1"/>
</dbReference>
<evidence type="ECO:0000256" key="4">
    <source>
        <dbReference type="RuleBase" id="RU000675"/>
    </source>
</evidence>
<dbReference type="Pfam" id="PF21317">
    <property type="entry name" value="BetaGal_ABD_1"/>
    <property type="match status" value="1"/>
</dbReference>
<dbReference type="Proteomes" id="UP000290637">
    <property type="component" value="Chromosome"/>
</dbReference>
<evidence type="ECO:0000256" key="6">
    <source>
        <dbReference type="SAM" id="SignalP"/>
    </source>
</evidence>
<dbReference type="InterPro" id="IPR000421">
    <property type="entry name" value="FA58C"/>
</dbReference>
<dbReference type="PROSITE" id="PS51318">
    <property type="entry name" value="TAT"/>
    <property type="match status" value="1"/>
</dbReference>
<evidence type="ECO:0000313" key="9">
    <source>
        <dbReference type="Proteomes" id="UP000290637"/>
    </source>
</evidence>
<dbReference type="PRINTS" id="PR00742">
    <property type="entry name" value="GLHYDRLASE35"/>
</dbReference>
<dbReference type="InterPro" id="IPR019801">
    <property type="entry name" value="Glyco_hydro_35_CS"/>
</dbReference>
<dbReference type="AlphaFoldDB" id="A0A4V0Z428"/>
<dbReference type="Pfam" id="PF01301">
    <property type="entry name" value="Glyco_hydro_35"/>
    <property type="match status" value="1"/>
</dbReference>
<feature type="signal peptide" evidence="6">
    <location>
        <begin position="1"/>
        <end position="27"/>
    </location>
</feature>
<evidence type="ECO:0000313" key="8">
    <source>
        <dbReference type="EMBL" id="QBE65493.1"/>
    </source>
</evidence>
<sequence>MTNQPSRRRVLLGTAAAVGSTMLPALAATPSSSAHRFAIGDNDFLLDGKPLQIRCGEVHFARVPREYWIHRLKAIKAMGLNAVCAYLFWNYHEWREGRYDWSGQRDAAEFCRLAQAEGLWVILRPGPYACAEWEMGGLPWWLLKSPGDAFLRTRDENFVQPVRRWMREVGRVLGPQQVTQGGPILMVQVENEYGFFGEDLEYMRVMRKALLDGGFDVPLFQCNPTNAVAKTHIAELFSVANFGSDPQRGFAELAKVQKGPLMCGEYYSGWFDTWGAPHRTGSPAKAVADIEAMLAANGSFSLYMAHGGTSFGLWGGCDRPFRPDTTSYDYDAPISEAGWVGEKFDAYRAGIGKHLAPDETLPRPPAHMPVMTIPAFTLAETAPVFANLPSRVIRDVTPKPIEQYDISRGVIAYRVTLPAGPAATLEAAKVRDLAWVYIDGRQVGTMDTRYRRFRVDLPARTTTTTLEILLYTIARVNFGVEIHDRKGLHGPVTLRVKGKEPVALENWEIRAIDFDADGVLPPLEFKPGKTKGPAFWRGSFDAAAAADTFLDMTTWGQGIVWINGRCLGRYWSIGPTQTMYLPGPWIKAGRNDIVVLDLTGPQDNRIAGVAKPVLDRLRPERDLARPPSTARLALQGVKPVHEGRFQPGGATQDVPFAQAARGRQLCIEALDAFDGKPFAAIAELALLGKDGKTLNQTLWAIAYASSEEASKEDGTALNAINGQNTDFWHSAYSKTVAQPPHRLVLDLGAPFDVAGLRYTPRQGPDGVTGRIRRYRVYVGDRLVVDQA</sequence>
<dbReference type="GO" id="GO:0005975">
    <property type="term" value="P:carbohydrate metabolic process"/>
    <property type="evidence" value="ECO:0007669"/>
    <property type="project" value="InterPro"/>
</dbReference>
<comment type="similarity">
    <text evidence="1 5">Belongs to the glycosyl hydrolase 35 family.</text>
</comment>
<evidence type="ECO:0000256" key="3">
    <source>
        <dbReference type="ARBA" id="ARBA00023295"/>
    </source>
</evidence>
<feature type="domain" description="F5/8 type C" evidence="7">
    <location>
        <begin position="682"/>
        <end position="787"/>
    </location>
</feature>
<dbReference type="InterPro" id="IPR048912">
    <property type="entry name" value="BetaGal1-like_ABD1"/>
</dbReference>
<dbReference type="Gene3D" id="3.20.20.80">
    <property type="entry name" value="Glycosidases"/>
    <property type="match status" value="1"/>
</dbReference>
<evidence type="ECO:0000259" key="7">
    <source>
        <dbReference type="PROSITE" id="PS50022"/>
    </source>
</evidence>
<dbReference type="Pfam" id="PF21467">
    <property type="entry name" value="BetaGal_gal-bd"/>
    <property type="match status" value="1"/>
</dbReference>
<dbReference type="Gene3D" id="2.60.120.260">
    <property type="entry name" value="Galactose-binding domain-like"/>
    <property type="match status" value="3"/>
</dbReference>
<keyword evidence="9" id="KW-1185">Reference proteome</keyword>
<dbReference type="InterPro" id="IPR006311">
    <property type="entry name" value="TAT_signal"/>
</dbReference>
<dbReference type="SUPFAM" id="SSF51445">
    <property type="entry name" value="(Trans)glycosidases"/>
    <property type="match status" value="1"/>
</dbReference>
<dbReference type="InterPro" id="IPR017853">
    <property type="entry name" value="GH"/>
</dbReference>
<dbReference type="InterPro" id="IPR031330">
    <property type="entry name" value="Gly_Hdrlase_35_cat"/>
</dbReference>
<dbReference type="RefSeq" id="WP_130188603.1">
    <property type="nucleotide sequence ID" value="NZ_CP035913.1"/>
</dbReference>
<dbReference type="InterPro" id="IPR008979">
    <property type="entry name" value="Galactose-bd-like_sf"/>
</dbReference>
<reference evidence="8 9" key="1">
    <citation type="submission" date="2019-02" db="EMBL/GenBank/DDBJ databases">
        <title>Draft Genome Sequences of Six Type Strains of the Genus Massilia.</title>
        <authorList>
            <person name="Miess H."/>
            <person name="Frediansyhah A."/>
            <person name="Gross H."/>
        </authorList>
    </citation>
    <scope>NUCLEOTIDE SEQUENCE [LARGE SCALE GENOMIC DNA]</scope>
    <source>
        <strain evidence="8 9">DSM 17473</strain>
    </source>
</reference>
<dbReference type="EMBL" id="CP035913">
    <property type="protein sequence ID" value="QBE65493.1"/>
    <property type="molecule type" value="Genomic_DNA"/>
</dbReference>
<evidence type="ECO:0000256" key="2">
    <source>
        <dbReference type="ARBA" id="ARBA00022801"/>
    </source>
</evidence>
<dbReference type="KEGG" id="plue:EWM63_22930"/>
<keyword evidence="3 4" id="KW-0326">Glycosidase</keyword>
<dbReference type="InterPro" id="IPR001944">
    <property type="entry name" value="Glycoside_Hdrlase_35"/>
</dbReference>
<dbReference type="PROSITE" id="PS50022">
    <property type="entry name" value="FA58C_3"/>
    <property type="match status" value="1"/>
</dbReference>
<dbReference type="PROSITE" id="PS01182">
    <property type="entry name" value="GLYCOSYL_HYDROL_F35"/>
    <property type="match status" value="1"/>
</dbReference>
<dbReference type="PANTHER" id="PTHR23421">
    <property type="entry name" value="BETA-GALACTOSIDASE RELATED"/>
    <property type="match status" value="1"/>
</dbReference>